<proteinExistence type="predicted"/>
<evidence type="ECO:0000313" key="1">
    <source>
        <dbReference type="EMBL" id="KRH70605.1"/>
    </source>
</evidence>
<dbReference type="EnsemblPlants" id="KRH70606">
    <property type="protein sequence ID" value="KRH70606"/>
    <property type="gene ID" value="GLYMA_02G099600"/>
</dbReference>
<keyword evidence="3" id="KW-1185">Reference proteome</keyword>
<evidence type="ECO:0000313" key="2">
    <source>
        <dbReference type="EnsemblPlants" id="KRH70605"/>
    </source>
</evidence>
<dbReference type="EnsemblPlants" id="KRH70605">
    <property type="protein sequence ID" value="KRH70605"/>
    <property type="gene ID" value="GLYMA_02G099600"/>
</dbReference>
<dbReference type="Proteomes" id="UP000008827">
    <property type="component" value="Chromosome 2"/>
</dbReference>
<dbReference type="HOGENOM" id="CLU_2820257_0_0_1"/>
<dbReference type="EMBL" id="CM000835">
    <property type="protein sequence ID" value="KRH70606.1"/>
    <property type="molecule type" value="Genomic_DNA"/>
</dbReference>
<organism evidence="2">
    <name type="scientific">Glycine max</name>
    <name type="common">Soybean</name>
    <name type="synonym">Glycine hispida</name>
    <dbReference type="NCBI Taxonomy" id="3847"/>
    <lineage>
        <taxon>Eukaryota</taxon>
        <taxon>Viridiplantae</taxon>
        <taxon>Streptophyta</taxon>
        <taxon>Embryophyta</taxon>
        <taxon>Tracheophyta</taxon>
        <taxon>Spermatophyta</taxon>
        <taxon>Magnoliopsida</taxon>
        <taxon>eudicotyledons</taxon>
        <taxon>Gunneridae</taxon>
        <taxon>Pentapetalae</taxon>
        <taxon>rosids</taxon>
        <taxon>fabids</taxon>
        <taxon>Fabales</taxon>
        <taxon>Fabaceae</taxon>
        <taxon>Papilionoideae</taxon>
        <taxon>50 kb inversion clade</taxon>
        <taxon>NPAAA clade</taxon>
        <taxon>indigoferoid/millettioid clade</taxon>
        <taxon>Phaseoleae</taxon>
        <taxon>Glycine</taxon>
        <taxon>Glycine subgen. Soja</taxon>
    </lineage>
</organism>
<dbReference type="Gramene" id="KRH70606">
    <property type="protein sequence ID" value="KRH70606"/>
    <property type="gene ID" value="GLYMA_02G099600"/>
</dbReference>
<dbReference type="AlphaFoldDB" id="K7K7F8"/>
<sequence>MPTNHHCHNTPLQTHKPPWFFPDPLNSSIILEPRKVEVHVHFRNYIFANQRTRSSSNMLVRELTTVQCMHSLHPMQF</sequence>
<gene>
    <name evidence="1" type="ORF">GLYMA_02G099600</name>
</gene>
<accession>K7K7F8</accession>
<name>K7K7F8_SOYBN</name>
<dbReference type="EMBL" id="CM000835">
    <property type="protein sequence ID" value="KRH70605.1"/>
    <property type="molecule type" value="Genomic_DNA"/>
</dbReference>
<reference evidence="1 2" key="1">
    <citation type="journal article" date="2010" name="Nature">
        <title>Genome sequence of the palaeopolyploid soybean.</title>
        <authorList>
            <person name="Schmutz J."/>
            <person name="Cannon S.B."/>
            <person name="Schlueter J."/>
            <person name="Ma J."/>
            <person name="Mitros T."/>
            <person name="Nelson W."/>
            <person name="Hyten D.L."/>
            <person name="Song Q."/>
            <person name="Thelen J.J."/>
            <person name="Cheng J."/>
            <person name="Xu D."/>
            <person name="Hellsten U."/>
            <person name="May G.D."/>
            <person name="Yu Y."/>
            <person name="Sakurai T."/>
            <person name="Umezawa T."/>
            <person name="Bhattacharyya M.K."/>
            <person name="Sandhu D."/>
            <person name="Valliyodan B."/>
            <person name="Lindquist E."/>
            <person name="Peto M."/>
            <person name="Grant D."/>
            <person name="Shu S."/>
            <person name="Goodstein D."/>
            <person name="Barry K."/>
            <person name="Futrell-Griggs M."/>
            <person name="Abernathy B."/>
            <person name="Du J."/>
            <person name="Tian Z."/>
            <person name="Zhu L."/>
            <person name="Gill N."/>
            <person name="Joshi T."/>
            <person name="Libault M."/>
            <person name="Sethuraman A."/>
            <person name="Zhang X.-C."/>
            <person name="Shinozaki K."/>
            <person name="Nguyen H.T."/>
            <person name="Wing R.A."/>
            <person name="Cregan P."/>
            <person name="Specht J."/>
            <person name="Grimwood J."/>
            <person name="Rokhsar D."/>
            <person name="Stacey G."/>
            <person name="Shoemaker R.C."/>
            <person name="Jackson S.A."/>
        </authorList>
    </citation>
    <scope>NUCLEOTIDE SEQUENCE [LARGE SCALE GENOMIC DNA]</scope>
    <source>
        <strain evidence="2">cv. Williams 82</strain>
        <tissue evidence="1">Callus</tissue>
    </source>
</reference>
<dbReference type="ExpressionAtlas" id="K7K7F8">
    <property type="expression patterns" value="baseline and differential"/>
</dbReference>
<protein>
    <submittedName>
        <fullName evidence="1 2">Uncharacterized protein</fullName>
    </submittedName>
</protein>
<dbReference type="InParanoid" id="K7K7F8"/>
<reference evidence="1" key="3">
    <citation type="submission" date="2018-07" db="EMBL/GenBank/DDBJ databases">
        <title>WGS assembly of Glycine max.</title>
        <authorList>
            <person name="Schmutz J."/>
            <person name="Cannon S."/>
            <person name="Schlueter J."/>
            <person name="Ma J."/>
            <person name="Mitros T."/>
            <person name="Nelson W."/>
            <person name="Hyten D."/>
            <person name="Song Q."/>
            <person name="Thelen J."/>
            <person name="Cheng J."/>
            <person name="Xu D."/>
            <person name="Hellsten U."/>
            <person name="May G."/>
            <person name="Yu Y."/>
            <person name="Sakurai T."/>
            <person name="Umezawa T."/>
            <person name="Bhattacharyya M."/>
            <person name="Sandhu D."/>
            <person name="Valliyodan B."/>
            <person name="Lindquist E."/>
            <person name="Peto M."/>
            <person name="Grant D."/>
            <person name="Shu S."/>
            <person name="Goodstein D."/>
            <person name="Barry K."/>
            <person name="Futrell-Griggs M."/>
            <person name="Abernathy B."/>
            <person name="Du J."/>
            <person name="Tian Z."/>
            <person name="Zhu L."/>
            <person name="Gill N."/>
            <person name="Joshi T."/>
            <person name="Libault M."/>
            <person name="Sethuraman A."/>
            <person name="Zhang X."/>
            <person name="Shinozaki K."/>
            <person name="Nguyen H."/>
            <person name="Wing R."/>
            <person name="Cregan P."/>
            <person name="Specht J."/>
            <person name="Grimwood J."/>
            <person name="Rokhsar D."/>
            <person name="Stacey G."/>
            <person name="Shoemaker R."/>
            <person name="Jackson S."/>
        </authorList>
    </citation>
    <scope>NUCLEOTIDE SEQUENCE</scope>
    <source>
        <tissue evidence="1">Callus</tissue>
    </source>
</reference>
<dbReference type="PaxDb" id="3847-GLYMA02G11071.1"/>
<evidence type="ECO:0000313" key="3">
    <source>
        <dbReference type="Proteomes" id="UP000008827"/>
    </source>
</evidence>
<dbReference type="Gramene" id="KRH70605">
    <property type="protein sequence ID" value="KRH70605"/>
    <property type="gene ID" value="GLYMA_02G099600"/>
</dbReference>
<reference evidence="2" key="2">
    <citation type="submission" date="2018-02" db="UniProtKB">
        <authorList>
            <consortium name="EnsemblPlants"/>
        </authorList>
    </citation>
    <scope>IDENTIFICATION</scope>
    <source>
        <strain evidence="2">Williams 82</strain>
    </source>
</reference>